<dbReference type="Gene3D" id="3.40.390.10">
    <property type="entry name" value="Collagenase (Catalytic Domain)"/>
    <property type="match status" value="1"/>
</dbReference>
<evidence type="ECO:0000313" key="1">
    <source>
        <dbReference type="EMBL" id="TJQ10992.1"/>
    </source>
</evidence>
<dbReference type="EMBL" id="RRGJ01000031">
    <property type="protein sequence ID" value="TJQ10992.1"/>
    <property type="molecule type" value="Genomic_DNA"/>
</dbReference>
<accession>A0A0L7AG81</accession>
<organism evidence="1 2">
    <name type="scientific">Escherichia coli</name>
    <dbReference type="NCBI Taxonomy" id="562"/>
    <lineage>
        <taxon>Bacteria</taxon>
        <taxon>Pseudomonadati</taxon>
        <taxon>Pseudomonadota</taxon>
        <taxon>Gammaproteobacteria</taxon>
        <taxon>Enterobacterales</taxon>
        <taxon>Enterobacteriaceae</taxon>
        <taxon>Escherichia</taxon>
    </lineage>
</organism>
<comment type="caution">
    <text evidence="1">The sequence shown here is derived from an EMBL/GenBank/DDBJ whole genome shotgun (WGS) entry which is preliminary data.</text>
</comment>
<name>A0A0L7AG81_ECOLX</name>
<dbReference type="AlphaFoldDB" id="A0A0L7AG81"/>
<proteinExistence type="predicted"/>
<protein>
    <submittedName>
        <fullName evidence="1">Uncharacterized protein</fullName>
    </submittedName>
</protein>
<sequence length="266" mass="30417">MNNNKGSSQGVTQKGNICKKEAKVTDQFYNMITPALEETKRVLNIRAKNLEAWTPADQKNFEDIFGLPGDAIITMEHYAPCQKSDNNGNFTPQTKNIDAHTFIKEGVYRMIMICDSLIIETRTQDNVQLIYGNFKNYTNLVNGSARIPAAQTTHIDLNRPQYQSSEYKNKSKAELLKLEYRERISIDILQNFTCKNPTGENSRVSTLCHELSHLFIIWDGEQYYGGLSSNDLGKKREIANAKELKSKHDPLVFNNAYNIEKYFEIS</sequence>
<dbReference type="SMART" id="SM01351">
    <property type="entry name" value="Aspzincin_M35"/>
    <property type="match status" value="1"/>
</dbReference>
<dbReference type="InterPro" id="IPR024079">
    <property type="entry name" value="MetalloPept_cat_dom_sf"/>
</dbReference>
<dbReference type="GO" id="GO:0004222">
    <property type="term" value="F:metalloendopeptidase activity"/>
    <property type="evidence" value="ECO:0007669"/>
    <property type="project" value="InterPro"/>
</dbReference>
<dbReference type="InterPro" id="IPR029463">
    <property type="entry name" value="Lys_MEP"/>
</dbReference>
<dbReference type="RefSeq" id="WP_001063571.1">
    <property type="nucleotide sequence ID" value="NZ_CP169399.1"/>
</dbReference>
<reference evidence="1 2" key="1">
    <citation type="submission" date="2018-12" db="EMBL/GenBank/DDBJ databases">
        <title>Food and Water Safety Consortium.</title>
        <authorList>
            <person name="Tyson S."/>
            <person name="Peterson C.-L."/>
            <person name="Olson A."/>
            <person name="Tyler S."/>
            <person name="Cabral J."/>
            <person name="Lynch T."/>
            <person name="Knox N."/>
            <person name="Van Domselaar G."/>
            <person name="Graham M."/>
        </authorList>
    </citation>
    <scope>NUCLEOTIDE SEQUENCE [LARGE SCALE GENOMIC DNA]</scope>
    <source>
        <strain evidence="1 2">FWSEC0118</strain>
    </source>
</reference>
<gene>
    <name evidence="1" type="ORF">C9Z68_19050</name>
</gene>
<dbReference type="Proteomes" id="UP000309937">
    <property type="component" value="Unassembled WGS sequence"/>
</dbReference>
<evidence type="ECO:0000313" key="2">
    <source>
        <dbReference type="Proteomes" id="UP000309937"/>
    </source>
</evidence>